<accession>A0A5E5P9H2</accession>
<dbReference type="RefSeq" id="WP_094067463.1">
    <property type="nucleotide sequence ID" value="NZ_CABPSX010000008.1"/>
</dbReference>
<dbReference type="SUPFAM" id="SSF54593">
    <property type="entry name" value="Glyoxalase/Bleomycin resistance protein/Dihydroxybiphenyl dioxygenase"/>
    <property type="match status" value="1"/>
</dbReference>
<sequence length="193" mass="21112">MLRGGHAGVNRHFAVRGIVMNQVEPDSTLAVASTAPVPPVAIDHVAYPSYDAILTHRFYVDVMGFTLAGAQTGMSRLWGKPYLLVSYEIATGEALAFFNCDGLAPDGHSDTPAAQIHHVALRVRDPEALERWKSHLTAHDVPFAVEHHGDGDHLYLLDPNEIMLELCVQTPESAAGQWQGALDTLQRWVDGVR</sequence>
<dbReference type="EMBL" id="CABPSX010000008">
    <property type="protein sequence ID" value="VVG72893.1"/>
    <property type="molecule type" value="Genomic_DNA"/>
</dbReference>
<dbReference type="OrthoDB" id="9804944at2"/>
<dbReference type="InterPro" id="IPR004360">
    <property type="entry name" value="Glyas_Fos-R_dOase_dom"/>
</dbReference>
<evidence type="ECO:0000313" key="2">
    <source>
        <dbReference type="EMBL" id="VVG72893.1"/>
    </source>
</evidence>
<evidence type="ECO:0000313" key="3">
    <source>
        <dbReference type="Proteomes" id="UP000364291"/>
    </source>
</evidence>
<evidence type="ECO:0000259" key="1">
    <source>
        <dbReference type="PROSITE" id="PS51819"/>
    </source>
</evidence>
<organism evidence="2 3">
    <name type="scientific">Pandoraea apista</name>
    <dbReference type="NCBI Taxonomy" id="93218"/>
    <lineage>
        <taxon>Bacteria</taxon>
        <taxon>Pseudomonadati</taxon>
        <taxon>Pseudomonadota</taxon>
        <taxon>Betaproteobacteria</taxon>
        <taxon>Burkholderiales</taxon>
        <taxon>Burkholderiaceae</taxon>
        <taxon>Pandoraea</taxon>
    </lineage>
</organism>
<dbReference type="InterPro" id="IPR029068">
    <property type="entry name" value="Glyas_Bleomycin-R_OHBP_Dase"/>
</dbReference>
<dbReference type="AlphaFoldDB" id="A0A5E5P9H2"/>
<feature type="domain" description="VOC" evidence="1">
    <location>
        <begin position="41"/>
        <end position="169"/>
    </location>
</feature>
<protein>
    <submittedName>
        <fullName evidence="2">VOC family protein</fullName>
    </submittedName>
</protein>
<dbReference type="Gene3D" id="3.10.180.10">
    <property type="entry name" value="2,3-Dihydroxybiphenyl 1,2-Dioxygenase, domain 1"/>
    <property type="match status" value="1"/>
</dbReference>
<proteinExistence type="predicted"/>
<dbReference type="InterPro" id="IPR037523">
    <property type="entry name" value="VOC_core"/>
</dbReference>
<dbReference type="Pfam" id="PF00903">
    <property type="entry name" value="Glyoxalase"/>
    <property type="match status" value="1"/>
</dbReference>
<reference evidence="2 3" key="1">
    <citation type="submission" date="2019-08" db="EMBL/GenBank/DDBJ databases">
        <authorList>
            <person name="Peeters C."/>
        </authorList>
    </citation>
    <scope>NUCLEOTIDE SEQUENCE [LARGE SCALE GENOMIC DNA]</scope>
    <source>
        <strain evidence="2 3">LMG 18089</strain>
    </source>
</reference>
<name>A0A5E5P9H2_9BURK</name>
<dbReference type="PROSITE" id="PS51819">
    <property type="entry name" value="VOC"/>
    <property type="match status" value="1"/>
</dbReference>
<dbReference type="Proteomes" id="UP000364291">
    <property type="component" value="Unassembled WGS sequence"/>
</dbReference>
<gene>
    <name evidence="2" type="ORF">PAP18089_03896</name>
</gene>